<dbReference type="RefSeq" id="WP_248590729.1">
    <property type="nucleotide sequence ID" value="NZ_BAABEB010000005.1"/>
</dbReference>
<evidence type="ECO:0000313" key="3">
    <source>
        <dbReference type="Proteomes" id="UP000832041"/>
    </source>
</evidence>
<reference evidence="2 3" key="1">
    <citation type="submission" date="2020-04" db="EMBL/GenBank/DDBJ databases">
        <title>Thermobifida alba genome sequencing and assembly.</title>
        <authorList>
            <person name="Luzics S."/>
            <person name="Horvath B."/>
            <person name="Nagy I."/>
            <person name="Toth A."/>
            <person name="Nagy I."/>
            <person name="Kukolya J."/>
        </authorList>
    </citation>
    <scope>NUCLEOTIDE SEQUENCE [LARGE SCALE GENOMIC DNA]</scope>
    <source>
        <strain evidence="2 3">DSM 43795</strain>
    </source>
</reference>
<accession>A0ABY4L3L2</accession>
<evidence type="ECO:0000313" key="2">
    <source>
        <dbReference type="EMBL" id="UPT22249.1"/>
    </source>
</evidence>
<dbReference type="Proteomes" id="UP000832041">
    <property type="component" value="Chromosome"/>
</dbReference>
<dbReference type="EMBL" id="CP051627">
    <property type="protein sequence ID" value="UPT22249.1"/>
    <property type="molecule type" value="Genomic_DNA"/>
</dbReference>
<name>A0ABY4L3L2_THEAE</name>
<dbReference type="Pfam" id="PF04149">
    <property type="entry name" value="DUF397"/>
    <property type="match status" value="1"/>
</dbReference>
<gene>
    <name evidence="2" type="ORF">FOF52_15815</name>
</gene>
<protein>
    <submittedName>
        <fullName evidence="2">DUF397 domain-containing protein</fullName>
    </submittedName>
</protein>
<dbReference type="InterPro" id="IPR007278">
    <property type="entry name" value="DUF397"/>
</dbReference>
<organism evidence="2 3">
    <name type="scientific">Thermobifida alba</name>
    <name type="common">Thermomonospora alba</name>
    <dbReference type="NCBI Taxonomy" id="53522"/>
    <lineage>
        <taxon>Bacteria</taxon>
        <taxon>Bacillati</taxon>
        <taxon>Actinomycetota</taxon>
        <taxon>Actinomycetes</taxon>
        <taxon>Streptosporangiales</taxon>
        <taxon>Nocardiopsidaceae</taxon>
        <taxon>Thermobifida</taxon>
    </lineage>
</organism>
<feature type="domain" description="DUF397" evidence="1">
    <location>
        <begin position="7"/>
        <end position="59"/>
    </location>
</feature>
<sequence>MNVSQLRFRKSSYSGARHENCVEVADLPGATAVRDSQHPEAGHLTFPATEWRAFLDAVKTDRI</sequence>
<evidence type="ECO:0000259" key="1">
    <source>
        <dbReference type="Pfam" id="PF04149"/>
    </source>
</evidence>
<keyword evidence="3" id="KW-1185">Reference proteome</keyword>
<proteinExistence type="predicted"/>